<dbReference type="Proteomes" id="UP000609531">
    <property type="component" value="Unassembled WGS sequence"/>
</dbReference>
<gene>
    <name evidence="4" type="ORF">JCR33_18070</name>
</gene>
<dbReference type="GO" id="GO:0030246">
    <property type="term" value="F:carbohydrate binding"/>
    <property type="evidence" value="ECO:0007669"/>
    <property type="project" value="TreeGrafter"/>
</dbReference>
<reference evidence="4" key="1">
    <citation type="submission" date="2020-12" db="EMBL/GenBank/DDBJ databases">
        <title>Bacterial taxonomy.</title>
        <authorList>
            <person name="Pan X."/>
        </authorList>
    </citation>
    <scope>NUCLEOTIDE SEQUENCE</scope>
    <source>
        <strain evidence="4">B2012</strain>
    </source>
</reference>
<dbReference type="EMBL" id="JAEKJA010000018">
    <property type="protein sequence ID" value="MBJ3777617.1"/>
    <property type="molecule type" value="Genomic_DNA"/>
</dbReference>
<comment type="similarity">
    <text evidence="2">Belongs to the bacterial solute-binding protein 2 family.</text>
</comment>
<dbReference type="GO" id="GO:0042597">
    <property type="term" value="C:periplasmic space"/>
    <property type="evidence" value="ECO:0007669"/>
    <property type="project" value="UniProtKB-SubCell"/>
</dbReference>
<evidence type="ECO:0000313" key="5">
    <source>
        <dbReference type="Proteomes" id="UP000609531"/>
    </source>
</evidence>
<dbReference type="SUPFAM" id="SSF53822">
    <property type="entry name" value="Periplasmic binding protein-like I"/>
    <property type="match status" value="1"/>
</dbReference>
<evidence type="ECO:0000256" key="2">
    <source>
        <dbReference type="ARBA" id="ARBA00007639"/>
    </source>
</evidence>
<evidence type="ECO:0000313" key="4">
    <source>
        <dbReference type="EMBL" id="MBJ3777617.1"/>
    </source>
</evidence>
<dbReference type="AlphaFoldDB" id="A0A934IPE9"/>
<organism evidence="4 5">
    <name type="scientific">Acuticoccus mangrovi</name>
    <dbReference type="NCBI Taxonomy" id="2796142"/>
    <lineage>
        <taxon>Bacteria</taxon>
        <taxon>Pseudomonadati</taxon>
        <taxon>Pseudomonadota</taxon>
        <taxon>Alphaproteobacteria</taxon>
        <taxon>Hyphomicrobiales</taxon>
        <taxon>Amorphaceae</taxon>
        <taxon>Acuticoccus</taxon>
    </lineage>
</organism>
<evidence type="ECO:0000259" key="3">
    <source>
        <dbReference type="Pfam" id="PF13407"/>
    </source>
</evidence>
<dbReference type="Pfam" id="PF13407">
    <property type="entry name" value="Peripla_BP_4"/>
    <property type="match status" value="1"/>
</dbReference>
<evidence type="ECO:0000256" key="1">
    <source>
        <dbReference type="ARBA" id="ARBA00004418"/>
    </source>
</evidence>
<dbReference type="PANTHER" id="PTHR30036:SF7">
    <property type="entry name" value="ABC TRANSPORTER PERIPLASMIC-BINDING PROTEIN YPHF"/>
    <property type="match status" value="1"/>
</dbReference>
<comment type="subcellular location">
    <subcellularLocation>
        <location evidence="1">Periplasm</location>
    </subcellularLocation>
</comment>
<dbReference type="InterPro" id="IPR025997">
    <property type="entry name" value="SBP_2_dom"/>
</dbReference>
<name>A0A934IPE9_9HYPH</name>
<accession>A0A934IPE9</accession>
<protein>
    <submittedName>
        <fullName evidence="4">Substrate-binding domain-containing protein</fullName>
    </submittedName>
</protein>
<dbReference type="Gene3D" id="3.40.50.2300">
    <property type="match status" value="2"/>
</dbReference>
<keyword evidence="5" id="KW-1185">Reference proteome</keyword>
<dbReference type="InterPro" id="IPR028082">
    <property type="entry name" value="Peripla_BP_I"/>
</dbReference>
<proteinExistence type="inferred from homology"/>
<sequence length="302" mass="32358">MAGGSALAFDQGSLIKPIDGPLTLVFIPKVIHPWYEVVKAGAQAAADEFAKEGIEVDVRWDEPPQADVADHNRRIETNIGRHPDGLAVSCLDPSTNVQLLQEAVDAGINVITFDTYCSDDFHFVGHKNDAQDGADLAAFLAEKIGDKGKVGILAGSLTAANHAARVQGFKDEMAKHPNIDIVFEQPDDDSLEKAVSLTENALQANPDLVGIFGSNASNPIGAARAVDNAGLTDQVTIVGMDDLPETLQFIEDGVIAGVKAQRQWEIGYWAVKYLVAMNQNHTVPMEHATGSQILTKDVLAQQ</sequence>
<dbReference type="PANTHER" id="PTHR30036">
    <property type="entry name" value="D-XYLOSE-BINDING PERIPLASMIC PROTEIN"/>
    <property type="match status" value="1"/>
</dbReference>
<feature type="domain" description="Periplasmic binding protein" evidence="3">
    <location>
        <begin position="26"/>
        <end position="277"/>
    </location>
</feature>
<comment type="caution">
    <text evidence="4">The sequence shown here is derived from an EMBL/GenBank/DDBJ whole genome shotgun (WGS) entry which is preliminary data.</text>
</comment>
<dbReference type="InterPro" id="IPR050555">
    <property type="entry name" value="Bact_Solute-Bind_Prot2"/>
</dbReference>